<keyword evidence="5 7" id="KW-1133">Transmembrane helix</keyword>
<organism evidence="9 10">
    <name type="scientific">Pikeienuella piscinae</name>
    <dbReference type="NCBI Taxonomy" id="2748098"/>
    <lineage>
        <taxon>Bacteria</taxon>
        <taxon>Pseudomonadati</taxon>
        <taxon>Pseudomonadota</taxon>
        <taxon>Alphaproteobacteria</taxon>
        <taxon>Rhodobacterales</taxon>
        <taxon>Paracoccaceae</taxon>
        <taxon>Pikeienuella</taxon>
    </lineage>
</organism>
<keyword evidence="3" id="KW-1003">Cell membrane</keyword>
<evidence type="ECO:0000256" key="5">
    <source>
        <dbReference type="ARBA" id="ARBA00022989"/>
    </source>
</evidence>
<dbReference type="Gene3D" id="1.10.3720.10">
    <property type="entry name" value="MetI-like"/>
    <property type="match status" value="1"/>
</dbReference>
<keyword evidence="6 7" id="KW-0472">Membrane</keyword>
<feature type="transmembrane region" description="Helical" evidence="7">
    <location>
        <begin position="282"/>
        <end position="304"/>
    </location>
</feature>
<keyword evidence="10" id="KW-1185">Reference proteome</keyword>
<dbReference type="PANTHER" id="PTHR43386">
    <property type="entry name" value="OLIGOPEPTIDE TRANSPORT SYSTEM PERMEASE PROTEIN APPC"/>
    <property type="match status" value="1"/>
</dbReference>
<feature type="transmembrane region" description="Helical" evidence="7">
    <location>
        <begin position="35"/>
        <end position="57"/>
    </location>
</feature>
<dbReference type="CDD" id="cd06261">
    <property type="entry name" value="TM_PBP2"/>
    <property type="match status" value="1"/>
</dbReference>
<dbReference type="SUPFAM" id="SSF161098">
    <property type="entry name" value="MetI-like"/>
    <property type="match status" value="1"/>
</dbReference>
<keyword evidence="4 7" id="KW-0812">Transmembrane</keyword>
<dbReference type="KEGG" id="hdh:G5B40_18640"/>
<evidence type="ECO:0000256" key="7">
    <source>
        <dbReference type="RuleBase" id="RU363032"/>
    </source>
</evidence>
<evidence type="ECO:0000256" key="1">
    <source>
        <dbReference type="ARBA" id="ARBA00004651"/>
    </source>
</evidence>
<feature type="transmembrane region" description="Helical" evidence="7">
    <location>
        <begin position="107"/>
        <end position="132"/>
    </location>
</feature>
<dbReference type="InterPro" id="IPR050366">
    <property type="entry name" value="BP-dependent_transpt_permease"/>
</dbReference>
<feature type="transmembrane region" description="Helical" evidence="7">
    <location>
        <begin position="235"/>
        <end position="261"/>
    </location>
</feature>
<evidence type="ECO:0000313" key="10">
    <source>
        <dbReference type="Proteomes" id="UP000503336"/>
    </source>
</evidence>
<dbReference type="InterPro" id="IPR000515">
    <property type="entry name" value="MetI-like"/>
</dbReference>
<evidence type="ECO:0000256" key="3">
    <source>
        <dbReference type="ARBA" id="ARBA00022475"/>
    </source>
</evidence>
<evidence type="ECO:0000256" key="4">
    <source>
        <dbReference type="ARBA" id="ARBA00022692"/>
    </source>
</evidence>
<dbReference type="PANTHER" id="PTHR43386:SF26">
    <property type="entry name" value="ABC TRANSPORTER PERMEASE PROTEIN"/>
    <property type="match status" value="1"/>
</dbReference>
<dbReference type="PROSITE" id="PS50928">
    <property type="entry name" value="ABC_TM1"/>
    <property type="match status" value="1"/>
</dbReference>
<dbReference type="EMBL" id="CP049056">
    <property type="protein sequence ID" value="QIE57279.1"/>
    <property type="molecule type" value="Genomic_DNA"/>
</dbReference>
<dbReference type="RefSeq" id="WP_165101898.1">
    <property type="nucleotide sequence ID" value="NZ_CP049056.1"/>
</dbReference>
<dbReference type="GO" id="GO:0005886">
    <property type="term" value="C:plasma membrane"/>
    <property type="evidence" value="ECO:0007669"/>
    <property type="project" value="UniProtKB-SubCell"/>
</dbReference>
<reference evidence="9 10" key="1">
    <citation type="submission" date="2020-02" db="EMBL/GenBank/DDBJ databases">
        <title>complete genome sequence of Rhodobacteraceae bacterium.</title>
        <authorList>
            <person name="Park J."/>
            <person name="Kim Y.-S."/>
            <person name="Kim K.-H."/>
        </authorList>
    </citation>
    <scope>NUCLEOTIDE SEQUENCE [LARGE SCALE GENOMIC DNA]</scope>
    <source>
        <strain evidence="9 10">RR4-56</strain>
    </source>
</reference>
<evidence type="ECO:0000256" key="6">
    <source>
        <dbReference type="ARBA" id="ARBA00023136"/>
    </source>
</evidence>
<protein>
    <submittedName>
        <fullName evidence="9">ABC transporter permease</fullName>
    </submittedName>
</protein>
<evidence type="ECO:0000259" key="8">
    <source>
        <dbReference type="PROSITE" id="PS50928"/>
    </source>
</evidence>
<dbReference type="InterPro" id="IPR035906">
    <property type="entry name" value="MetI-like_sf"/>
</dbReference>
<feature type="transmembrane region" description="Helical" evidence="7">
    <location>
        <begin position="176"/>
        <end position="197"/>
    </location>
</feature>
<name>A0A7M3T5J8_9RHOB</name>
<dbReference type="Pfam" id="PF00528">
    <property type="entry name" value="BPD_transp_1"/>
    <property type="match status" value="1"/>
</dbReference>
<dbReference type="GO" id="GO:0055085">
    <property type="term" value="P:transmembrane transport"/>
    <property type="evidence" value="ECO:0007669"/>
    <property type="project" value="InterPro"/>
</dbReference>
<gene>
    <name evidence="9" type="ORF">G5B40_18640</name>
</gene>
<comment type="subcellular location">
    <subcellularLocation>
        <location evidence="1 7">Cell membrane</location>
        <topology evidence="1 7">Multi-pass membrane protein</topology>
    </subcellularLocation>
</comment>
<evidence type="ECO:0000256" key="2">
    <source>
        <dbReference type="ARBA" id="ARBA00022448"/>
    </source>
</evidence>
<feature type="domain" description="ABC transmembrane type-1" evidence="8">
    <location>
        <begin position="105"/>
        <end position="305"/>
    </location>
</feature>
<dbReference type="Proteomes" id="UP000503336">
    <property type="component" value="Chromosome"/>
</dbReference>
<comment type="similarity">
    <text evidence="7">Belongs to the binding-protein-dependent transport system permease family.</text>
</comment>
<keyword evidence="2 7" id="KW-0813">Transport</keyword>
<evidence type="ECO:0000313" key="9">
    <source>
        <dbReference type="EMBL" id="QIE57279.1"/>
    </source>
</evidence>
<sequence length="317" mass="33685">MPVSETTPGLGARFLDGVRRAMASDLVYSFRTSPATIIATVITLGMILAALFAPYVASQNPFDVATLSLLDSELPPAWVEGGMAAYPLGTDNLGRDVLSTILYGGRVSLLVGFVSVILAMVIGVALGLIAGYKGGMVDAFIMRVAEIQLSFPTILVALLLNGIMRGVLPPSQHSELAILVLILSIGLSHWVQFARTVRASTLVERNKDYILAARLIGLRSSLIMIRHILPNVMGPVLVIATLGLAVAVLTEATLSFLGVGVPPTEPSLGTLIKIGSDYLFSGAWWITIFPGAALAILILSVNLVGDWLRDVMNPKLR</sequence>
<feature type="transmembrane region" description="Helical" evidence="7">
    <location>
        <begin position="144"/>
        <end position="164"/>
    </location>
</feature>
<proteinExistence type="inferred from homology"/>
<dbReference type="AlphaFoldDB" id="A0A7M3T5J8"/>
<accession>A0A7M3T5J8</accession>